<dbReference type="GO" id="GO:0003735">
    <property type="term" value="F:structural constituent of ribosome"/>
    <property type="evidence" value="ECO:0007669"/>
    <property type="project" value="InterPro"/>
</dbReference>
<evidence type="ECO:0000313" key="3">
    <source>
        <dbReference type="Proteomes" id="UP000824120"/>
    </source>
</evidence>
<dbReference type="OrthoDB" id="1539250at2759"/>
<protein>
    <submittedName>
        <fullName evidence="2">Uncharacterized protein</fullName>
    </submittedName>
</protein>
<dbReference type="GO" id="GO:0005840">
    <property type="term" value="C:ribosome"/>
    <property type="evidence" value="ECO:0007669"/>
    <property type="project" value="InterPro"/>
</dbReference>
<name>A0A9J6AZ91_SOLCO</name>
<dbReference type="PANTHER" id="PTHR20981">
    <property type="entry name" value="60S RIBOSOMAL PROTEIN L21"/>
    <property type="match status" value="1"/>
</dbReference>
<feature type="region of interest" description="Disordered" evidence="1">
    <location>
        <begin position="70"/>
        <end position="143"/>
    </location>
</feature>
<feature type="compositionally biased region" description="Basic and acidic residues" evidence="1">
    <location>
        <begin position="103"/>
        <end position="128"/>
    </location>
</feature>
<dbReference type="InterPro" id="IPR001147">
    <property type="entry name" value="Ribosomal_eL21"/>
</dbReference>
<evidence type="ECO:0000313" key="2">
    <source>
        <dbReference type="EMBL" id="KAG5629822.1"/>
    </source>
</evidence>
<evidence type="ECO:0000256" key="1">
    <source>
        <dbReference type="SAM" id="MobiDB-lite"/>
    </source>
</evidence>
<reference evidence="2 3" key="1">
    <citation type="submission" date="2020-09" db="EMBL/GenBank/DDBJ databases">
        <title>De no assembly of potato wild relative species, Solanum commersonii.</title>
        <authorList>
            <person name="Cho K."/>
        </authorList>
    </citation>
    <scope>NUCLEOTIDE SEQUENCE [LARGE SCALE GENOMIC DNA]</scope>
    <source>
        <strain evidence="2">LZ3.2</strain>
        <tissue evidence="2">Leaf</tissue>
    </source>
</reference>
<gene>
    <name evidence="2" type="ORF">H5410_001539</name>
</gene>
<comment type="caution">
    <text evidence="2">The sequence shown here is derived from an EMBL/GenBank/DDBJ whole genome shotgun (WGS) entry which is preliminary data.</text>
</comment>
<dbReference type="EMBL" id="JACXVP010000001">
    <property type="protein sequence ID" value="KAG5629822.1"/>
    <property type="molecule type" value="Genomic_DNA"/>
</dbReference>
<proteinExistence type="predicted"/>
<dbReference type="Proteomes" id="UP000824120">
    <property type="component" value="Chromosome 1"/>
</dbReference>
<dbReference type="GO" id="GO:0006412">
    <property type="term" value="P:translation"/>
    <property type="evidence" value="ECO:0007669"/>
    <property type="project" value="InterPro"/>
</dbReference>
<sequence length="244" mass="28397">MKRAIGVEVNKQVRNKILKKRIHMTIKHVQQSRCTEEVEERIKKNDVVNDFIYEAYMRLTEIMEQQERRFTRNQERTDGIKYTLNQNNEQKSLAGNKSQVAENRLEPTSEQSRSFDHKKGSDTNSDKRNPRKISNFEQNPREPVARLYDGEGHEEDGHARSHQIDLMGCRVASGFDLNLGGLSRWAVAVSFWAAVRFYEEEEERCRWGLLMGLTDLEELGSWKLQDKSPKIGLINEVKVMASKL</sequence>
<accession>A0A9J6AZ91</accession>
<organism evidence="2 3">
    <name type="scientific">Solanum commersonii</name>
    <name type="common">Commerson's wild potato</name>
    <name type="synonym">Commerson's nightshade</name>
    <dbReference type="NCBI Taxonomy" id="4109"/>
    <lineage>
        <taxon>Eukaryota</taxon>
        <taxon>Viridiplantae</taxon>
        <taxon>Streptophyta</taxon>
        <taxon>Embryophyta</taxon>
        <taxon>Tracheophyta</taxon>
        <taxon>Spermatophyta</taxon>
        <taxon>Magnoliopsida</taxon>
        <taxon>eudicotyledons</taxon>
        <taxon>Gunneridae</taxon>
        <taxon>Pentapetalae</taxon>
        <taxon>asterids</taxon>
        <taxon>lamiids</taxon>
        <taxon>Solanales</taxon>
        <taxon>Solanaceae</taxon>
        <taxon>Solanoideae</taxon>
        <taxon>Solaneae</taxon>
        <taxon>Solanum</taxon>
    </lineage>
</organism>
<feature type="compositionally biased region" description="Polar residues" evidence="1">
    <location>
        <begin position="83"/>
        <end position="102"/>
    </location>
</feature>
<keyword evidence="3" id="KW-1185">Reference proteome</keyword>
<dbReference type="AlphaFoldDB" id="A0A9J6AZ91"/>
<feature type="compositionally biased region" description="Basic and acidic residues" evidence="1">
    <location>
        <begin position="70"/>
        <end position="79"/>
    </location>
</feature>